<name>A0ABY7GEP6_MYAAR</name>
<dbReference type="EMBL" id="CP111028">
    <property type="protein sequence ID" value="WAR31411.1"/>
    <property type="molecule type" value="Genomic_DNA"/>
</dbReference>
<evidence type="ECO:0000313" key="2">
    <source>
        <dbReference type="Proteomes" id="UP001164746"/>
    </source>
</evidence>
<dbReference type="Proteomes" id="UP001164746">
    <property type="component" value="Chromosome 17"/>
</dbReference>
<gene>
    <name evidence="1" type="ORF">MAR_033953</name>
</gene>
<accession>A0ABY7GEP6</accession>
<protein>
    <submittedName>
        <fullName evidence="1">Uncharacterized protein</fullName>
    </submittedName>
</protein>
<reference evidence="1" key="1">
    <citation type="submission" date="2022-11" db="EMBL/GenBank/DDBJ databases">
        <title>Centuries of genome instability and evolution in soft-shell clam transmissible cancer (bioRxiv).</title>
        <authorList>
            <person name="Hart S.F.M."/>
            <person name="Yonemitsu M.A."/>
            <person name="Giersch R.M."/>
            <person name="Beal B.F."/>
            <person name="Arriagada G."/>
            <person name="Davis B.W."/>
            <person name="Ostrander E.A."/>
            <person name="Goff S.P."/>
            <person name="Metzger M.J."/>
        </authorList>
    </citation>
    <scope>NUCLEOTIDE SEQUENCE</scope>
    <source>
        <strain evidence="1">MELC-2E11</strain>
        <tissue evidence="1">Siphon/mantle</tissue>
    </source>
</reference>
<organism evidence="1 2">
    <name type="scientific">Mya arenaria</name>
    <name type="common">Soft-shell clam</name>
    <dbReference type="NCBI Taxonomy" id="6604"/>
    <lineage>
        <taxon>Eukaryota</taxon>
        <taxon>Metazoa</taxon>
        <taxon>Spiralia</taxon>
        <taxon>Lophotrochozoa</taxon>
        <taxon>Mollusca</taxon>
        <taxon>Bivalvia</taxon>
        <taxon>Autobranchia</taxon>
        <taxon>Heteroconchia</taxon>
        <taxon>Euheterodonta</taxon>
        <taxon>Imparidentia</taxon>
        <taxon>Neoheterodontei</taxon>
        <taxon>Myida</taxon>
        <taxon>Myoidea</taxon>
        <taxon>Myidae</taxon>
        <taxon>Mya</taxon>
    </lineage>
</organism>
<sequence length="134" mass="15300">MALDISSKALRNEEENWIRTIICLKATKNCITEFAEDVMLKFRENARNEVVEKKTSSALVVSRGMTFRSPLHVTDEQMNSDLDILELLLTDTKCLKERKATAIALRTIKKIRNNDIKIASEKLEILNGAHTLRL</sequence>
<proteinExistence type="predicted"/>
<evidence type="ECO:0000313" key="1">
    <source>
        <dbReference type="EMBL" id="WAR31411.1"/>
    </source>
</evidence>
<keyword evidence="2" id="KW-1185">Reference proteome</keyword>